<keyword evidence="5" id="KW-1185">Reference proteome</keyword>
<dbReference type="AlphaFoldDB" id="A0A1H0SVQ7"/>
<dbReference type="EMBL" id="LT629711">
    <property type="protein sequence ID" value="SDP45699.1"/>
    <property type="molecule type" value="Genomic_DNA"/>
</dbReference>
<feature type="domain" description="HTH cro/C1-type" evidence="3">
    <location>
        <begin position="18"/>
        <end position="72"/>
    </location>
</feature>
<name>A0A1H0SVQ7_9MICO</name>
<organism evidence="4 5">
    <name type="scientific">Pedococcus dokdonensis</name>
    <dbReference type="NCBI Taxonomy" id="443156"/>
    <lineage>
        <taxon>Bacteria</taxon>
        <taxon>Bacillati</taxon>
        <taxon>Actinomycetota</taxon>
        <taxon>Actinomycetes</taxon>
        <taxon>Micrococcales</taxon>
        <taxon>Intrasporangiaceae</taxon>
        <taxon>Pedococcus</taxon>
    </lineage>
</organism>
<reference evidence="5" key="1">
    <citation type="submission" date="2016-10" db="EMBL/GenBank/DDBJ databases">
        <authorList>
            <person name="Varghese N."/>
            <person name="Submissions S."/>
        </authorList>
    </citation>
    <scope>NUCLEOTIDE SEQUENCE [LARGE SCALE GENOMIC DNA]</scope>
    <source>
        <strain evidence="5">DSM 22329</strain>
    </source>
</reference>
<evidence type="ECO:0000259" key="3">
    <source>
        <dbReference type="PROSITE" id="PS50943"/>
    </source>
</evidence>
<keyword evidence="1" id="KW-0238">DNA-binding</keyword>
<dbReference type="PANTHER" id="PTHR46797:SF1">
    <property type="entry name" value="METHYLPHOSPHONATE SYNTHASE"/>
    <property type="match status" value="1"/>
</dbReference>
<dbReference type="PANTHER" id="PTHR46797">
    <property type="entry name" value="HTH-TYPE TRANSCRIPTIONAL REGULATOR"/>
    <property type="match status" value="1"/>
</dbReference>
<gene>
    <name evidence="4" type="ORF">SAMN04489867_2522</name>
</gene>
<dbReference type="Gene3D" id="1.10.260.40">
    <property type="entry name" value="lambda repressor-like DNA-binding domains"/>
    <property type="match status" value="1"/>
</dbReference>
<dbReference type="InterPro" id="IPR050807">
    <property type="entry name" value="TransReg_Diox_bact_type"/>
</dbReference>
<dbReference type="InterPro" id="IPR001387">
    <property type="entry name" value="Cro/C1-type_HTH"/>
</dbReference>
<dbReference type="Pfam" id="PF01381">
    <property type="entry name" value="HTH_3"/>
    <property type="match status" value="1"/>
</dbReference>
<accession>A0A1H0SVQ7</accession>
<dbReference type="CDD" id="cd00093">
    <property type="entry name" value="HTH_XRE"/>
    <property type="match status" value="1"/>
</dbReference>
<sequence length="158" mass="17235">MSRIPLPPLGANHLGDYLREQRQSARLSLRQLSELAGVSNPYLSQIERGLKKPSAEILQQLAKGLQVSAESLYVRAGILDERHGDASATPEPLDTRAVIGADPQLTDRQKAALLDIYDSFVGAENAPTRTRSTTRQSPRKPASRTAPKTTKAPRNKGE</sequence>
<dbReference type="Proteomes" id="UP000199077">
    <property type="component" value="Chromosome I"/>
</dbReference>
<dbReference type="GO" id="GO:0003677">
    <property type="term" value="F:DNA binding"/>
    <property type="evidence" value="ECO:0007669"/>
    <property type="project" value="UniProtKB-KW"/>
</dbReference>
<dbReference type="PROSITE" id="PS50943">
    <property type="entry name" value="HTH_CROC1"/>
    <property type="match status" value="1"/>
</dbReference>
<evidence type="ECO:0000256" key="2">
    <source>
        <dbReference type="SAM" id="MobiDB-lite"/>
    </source>
</evidence>
<feature type="compositionally biased region" description="Low complexity" evidence="2">
    <location>
        <begin position="127"/>
        <end position="136"/>
    </location>
</feature>
<proteinExistence type="predicted"/>
<dbReference type="GO" id="GO:0003700">
    <property type="term" value="F:DNA-binding transcription factor activity"/>
    <property type="evidence" value="ECO:0007669"/>
    <property type="project" value="TreeGrafter"/>
</dbReference>
<dbReference type="STRING" id="443156.SAMN04489867_2522"/>
<protein>
    <submittedName>
        <fullName evidence="4">Helix-turn-helix</fullName>
    </submittedName>
</protein>
<evidence type="ECO:0000313" key="4">
    <source>
        <dbReference type="EMBL" id="SDP45699.1"/>
    </source>
</evidence>
<feature type="region of interest" description="Disordered" evidence="2">
    <location>
        <begin position="124"/>
        <end position="158"/>
    </location>
</feature>
<evidence type="ECO:0000256" key="1">
    <source>
        <dbReference type="ARBA" id="ARBA00023125"/>
    </source>
</evidence>
<dbReference type="OrthoDB" id="4282897at2"/>
<dbReference type="RefSeq" id="WP_091785995.1">
    <property type="nucleotide sequence ID" value="NZ_LT629711.1"/>
</dbReference>
<dbReference type="SMART" id="SM00530">
    <property type="entry name" value="HTH_XRE"/>
    <property type="match status" value="1"/>
</dbReference>
<dbReference type="SUPFAM" id="SSF47413">
    <property type="entry name" value="lambda repressor-like DNA-binding domains"/>
    <property type="match status" value="1"/>
</dbReference>
<dbReference type="InterPro" id="IPR010982">
    <property type="entry name" value="Lambda_DNA-bd_dom_sf"/>
</dbReference>
<dbReference type="GO" id="GO:0005829">
    <property type="term" value="C:cytosol"/>
    <property type="evidence" value="ECO:0007669"/>
    <property type="project" value="TreeGrafter"/>
</dbReference>
<evidence type="ECO:0000313" key="5">
    <source>
        <dbReference type="Proteomes" id="UP000199077"/>
    </source>
</evidence>